<dbReference type="Gene3D" id="3.40.50.10140">
    <property type="entry name" value="Toll/interleukin-1 receptor homology (TIR) domain"/>
    <property type="match status" value="1"/>
</dbReference>
<comment type="caution">
    <text evidence="3">The sequence shown here is derived from an EMBL/GenBank/DDBJ whole genome shotgun (WGS) entry which is preliminary data.</text>
</comment>
<gene>
    <name evidence="3" type="ORF">GCM10018980_18080</name>
</gene>
<evidence type="ECO:0000259" key="2">
    <source>
        <dbReference type="SMART" id="SM00255"/>
    </source>
</evidence>
<dbReference type="SUPFAM" id="SSF51004">
    <property type="entry name" value="C-terminal (heme d1) domain of cytochrome cd1-nitrite reductase"/>
    <property type="match status" value="1"/>
</dbReference>
<proteinExistence type="predicted"/>
<feature type="transmembrane region" description="Helical" evidence="1">
    <location>
        <begin position="115"/>
        <end position="137"/>
    </location>
</feature>
<dbReference type="SMART" id="SM00320">
    <property type="entry name" value="WD40"/>
    <property type="match status" value="4"/>
</dbReference>
<feature type="transmembrane region" description="Helical" evidence="1">
    <location>
        <begin position="25"/>
        <end position="42"/>
    </location>
</feature>
<keyword evidence="1" id="KW-1133">Transmembrane helix</keyword>
<dbReference type="AlphaFoldDB" id="A0A919C1R1"/>
<dbReference type="InterPro" id="IPR035897">
    <property type="entry name" value="Toll_tir_struct_dom_sf"/>
</dbReference>
<evidence type="ECO:0000256" key="1">
    <source>
        <dbReference type="SAM" id="Phobius"/>
    </source>
</evidence>
<protein>
    <recommendedName>
        <fullName evidence="2">TIR domain-containing protein</fullName>
    </recommendedName>
</protein>
<keyword evidence="1" id="KW-0472">Membrane</keyword>
<dbReference type="PANTHER" id="PTHR47197:SF3">
    <property type="entry name" value="DIHYDRO-HEME D1 DEHYDROGENASE"/>
    <property type="match status" value="1"/>
</dbReference>
<dbReference type="Gene3D" id="2.130.10.10">
    <property type="entry name" value="YVTN repeat-like/Quinoprotein amine dehydrogenase"/>
    <property type="match status" value="3"/>
</dbReference>
<dbReference type="InterPro" id="IPR001680">
    <property type="entry name" value="WD40_rpt"/>
</dbReference>
<keyword evidence="4" id="KW-1185">Reference proteome</keyword>
<dbReference type="InterPro" id="IPR051200">
    <property type="entry name" value="Host-pathogen_enzymatic-act"/>
</dbReference>
<accession>A0A919C1R1</accession>
<dbReference type="InterPro" id="IPR011047">
    <property type="entry name" value="Quinoprotein_ADH-like_sf"/>
</dbReference>
<feature type="transmembrane region" description="Helical" evidence="1">
    <location>
        <begin position="48"/>
        <end position="69"/>
    </location>
</feature>
<feature type="transmembrane region" description="Helical" evidence="1">
    <location>
        <begin position="157"/>
        <end position="176"/>
    </location>
</feature>
<evidence type="ECO:0000313" key="3">
    <source>
        <dbReference type="EMBL" id="GHG42380.1"/>
    </source>
</evidence>
<dbReference type="Proteomes" id="UP000619355">
    <property type="component" value="Unassembled WGS sequence"/>
</dbReference>
<feature type="transmembrane region" description="Helical" evidence="1">
    <location>
        <begin position="221"/>
        <end position="240"/>
    </location>
</feature>
<feature type="domain" description="TIR" evidence="2">
    <location>
        <begin position="262"/>
        <end position="384"/>
    </location>
</feature>
<feature type="transmembrane region" description="Helical" evidence="1">
    <location>
        <begin position="474"/>
        <end position="495"/>
    </location>
</feature>
<feature type="transmembrane region" description="Helical" evidence="1">
    <location>
        <begin position="90"/>
        <end position="109"/>
    </location>
</feature>
<dbReference type="SUPFAM" id="SSF50998">
    <property type="entry name" value="Quinoprotein alcohol dehydrogenase-like"/>
    <property type="match status" value="1"/>
</dbReference>
<organism evidence="3 4">
    <name type="scientific">Streptomyces capoamus</name>
    <dbReference type="NCBI Taxonomy" id="68183"/>
    <lineage>
        <taxon>Bacteria</taxon>
        <taxon>Bacillati</taxon>
        <taxon>Actinomycetota</taxon>
        <taxon>Actinomycetes</taxon>
        <taxon>Kitasatosporales</taxon>
        <taxon>Streptomycetaceae</taxon>
        <taxon>Streptomyces</taxon>
    </lineage>
</organism>
<dbReference type="EMBL" id="BNBF01000004">
    <property type="protein sequence ID" value="GHG42380.1"/>
    <property type="molecule type" value="Genomic_DNA"/>
</dbReference>
<dbReference type="Pfam" id="PF13676">
    <property type="entry name" value="TIR_2"/>
    <property type="match status" value="1"/>
</dbReference>
<dbReference type="PANTHER" id="PTHR47197">
    <property type="entry name" value="PROTEIN NIRF"/>
    <property type="match status" value="1"/>
</dbReference>
<dbReference type="SUPFAM" id="SSF52200">
    <property type="entry name" value="Toll/Interleukin receptor TIR domain"/>
    <property type="match status" value="1"/>
</dbReference>
<dbReference type="GO" id="GO:0007165">
    <property type="term" value="P:signal transduction"/>
    <property type="evidence" value="ECO:0007669"/>
    <property type="project" value="InterPro"/>
</dbReference>
<dbReference type="InterPro" id="IPR000157">
    <property type="entry name" value="TIR_dom"/>
</dbReference>
<dbReference type="InterPro" id="IPR015943">
    <property type="entry name" value="WD40/YVTN_repeat-like_dom_sf"/>
</dbReference>
<evidence type="ECO:0000313" key="4">
    <source>
        <dbReference type="Proteomes" id="UP000619355"/>
    </source>
</evidence>
<reference evidence="4" key="1">
    <citation type="journal article" date="2019" name="Int. J. Syst. Evol. Microbiol.">
        <title>The Global Catalogue of Microorganisms (GCM) 10K type strain sequencing project: providing services to taxonomists for standard genome sequencing and annotation.</title>
        <authorList>
            <consortium name="The Broad Institute Genomics Platform"/>
            <consortium name="The Broad Institute Genome Sequencing Center for Infectious Disease"/>
            <person name="Wu L."/>
            <person name="Ma J."/>
        </authorList>
    </citation>
    <scope>NUCLEOTIDE SEQUENCE [LARGE SCALE GENOMIC DNA]</scope>
    <source>
        <strain evidence="4">JCM 4253</strain>
    </source>
</reference>
<dbReference type="InterPro" id="IPR011048">
    <property type="entry name" value="Haem_d1_sf"/>
</dbReference>
<keyword evidence="1" id="KW-0812">Transmembrane</keyword>
<dbReference type="SMART" id="SM00255">
    <property type="entry name" value="TIR"/>
    <property type="match status" value="1"/>
</dbReference>
<sequence length="1238" mass="133179">MQRGRGRGVGSWPARAWGFRRDMRVAWTAASTAAWAAFYPLFGPFLSLTAIVLPVLVFGQGPVGYGLMWRRRGLKGVPFAWSWRRLAAPGAWLPAVLLSALAALGTRLIPRMGQVPTWACVLFSVAPAMSWLTASGVRVAPGREGGERRKVAAPERLMLLSAVGGAVGMGAAAWIIRLVVLPVTEGDVTPGPPWHSVTWVLAWLDGQIGTSLFGPSFERSYWPLLPAGAGFVCGLVTMAARQASERVGAARNPFADATGGTGGRIFLSYSRRDTDFARSLTTALQGRVREVWVDWQAIKPSLKWRQSIADGIRASDALVVLLSRNALSSPYCWDECRQAIEQRKRILPIVIDPALAAGTGAALREAGWEELSAFQRLDMSRPDRGGPGVEQIAAFAAQEHRWVAGHTRLGLQAHEWRESGRSDDFLLREDELWAAEWLRDHVPASPAFMAGLTDEQHEFLDASRLALRRRRSRLLAGAVAVLVTITTLFSLVVSAQSGAEADRRESVSRQLATASRSGAGGRLDTSSLLAAAAYDEADTPEARRAMVERLTLFNHAVRLLSGPSTGASGTDGPGRPMFSADGSTLAVARADGTTQLWDVKRWRLRGTLRGLPGRRSLTADGRMVALLNGTHVTVTDTGTMRTVASFRAGQDAEPFGWSGGLSPDGRILVVSTSFQRALTWSVPERRLIARSDASCQYSDLSPSGRWLWCQSGAEGLLRDVLTSSSQKDLHIALKDNGVARLLGWTVSDEAVIDDGDNQAEVLPAAGRGRPWTPERGMSVQYVSADGRRALLSDSGEKRFDVWDLLHRRKLGDVSPDRLKEITGPDSDEQVVALVNLPVTYGMRLATGGGRNTDVWDVSDTRPPYSRVVFSPDGHTAASVTATGVIAWDRGPTGRLVSELPVEGRDGAASHWSAVSPDGSVAAGVSGHAVRFFDTSTGRLRGTIRLKGSGNGIAYSGNGARLAVSEKVPLPTPRSGVRVLGTIVEVFALPTRTRVARINSYSPNTPPQETTGLALSPDGRRLYLAVNQDSLITVWDVDRDRVVRTYGLGYVRAMSLSPDGRRLAAVDSQNVLSEWDTTTGRSVLSYRGAARTVAFSRDGRTLAAVSPSRQSLLLFEAATGHKLGADIDTGSTIRAVRLSNSDGVAVITLDAGSDGGAVVLWDLLHRAGTGPVPTRTRTGTVAEVTADGRRAVRLAPGAVVSVTIDPRTWRNTLCSVAGRPLLRQEWRSAVTGHHYTRAC</sequence>
<name>A0A919C1R1_9ACTN</name>